<gene>
    <name evidence="7" type="primary">PTP</name>
</gene>
<keyword evidence="3 7" id="KW-0235">DNA replication</keyword>
<keyword evidence="2 7" id="KW-1048">Host nucleus</keyword>
<dbReference type="Pfam" id="PF02459">
    <property type="entry name" value="Adeno_terminal"/>
    <property type="match status" value="1"/>
</dbReference>
<dbReference type="GO" id="GO:0003690">
    <property type="term" value="F:double-stranded DNA binding"/>
    <property type="evidence" value="ECO:0007669"/>
    <property type="project" value="UniProtKB-UniRule"/>
</dbReference>
<comment type="subcellular location">
    <subcellularLocation>
        <location evidence="7">Host nucleus matrix</location>
    </subcellularLocation>
</comment>
<evidence type="ECO:0000256" key="4">
    <source>
        <dbReference type="ARBA" id="ARBA00023109"/>
    </source>
</evidence>
<dbReference type="InterPro" id="IPR003391">
    <property type="entry name" value="Adeno_preterminal"/>
</dbReference>
<dbReference type="GO" id="GO:0003697">
    <property type="term" value="F:single-stranded DNA binding"/>
    <property type="evidence" value="ECO:0007669"/>
    <property type="project" value="UniProtKB-UniRule"/>
</dbReference>
<feature type="site" description="Priming of strand displacement replication by covalently linking the first nucleotide of the new DNA chain" evidence="7">
    <location>
        <position position="503"/>
    </location>
</feature>
<dbReference type="GO" id="GO:0039687">
    <property type="term" value="P:viral DNA strand displacement replication"/>
    <property type="evidence" value="ECO:0007669"/>
    <property type="project" value="UniProtKB-UniRule"/>
</dbReference>
<dbReference type="GO" id="GO:0044204">
    <property type="term" value="C:host cell nuclear matrix"/>
    <property type="evidence" value="ECO:0007669"/>
    <property type="project" value="UniProtKB-SubCell"/>
</dbReference>
<keyword evidence="5 7" id="KW-0190">Covalent protein-DNA linkage</keyword>
<evidence type="ECO:0000313" key="8">
    <source>
        <dbReference type="EMBL" id="UZF96919.1"/>
    </source>
</evidence>
<dbReference type="Proteomes" id="UP001164955">
    <property type="component" value="Segment"/>
</dbReference>
<reference evidence="8" key="1">
    <citation type="submission" date="2022-04" db="EMBL/GenBank/DDBJ databases">
        <title>Complete genome sequence analysis of bovine adenovirus 10, the only representative of species Bovine mastadenovirus C.</title>
        <authorList>
            <person name="Vidovszky M.Z."/>
            <person name="Podgorski I.I."/>
            <person name="Kovacs E.R."/>
            <person name="Harrach B."/>
            <person name="Benko M."/>
        </authorList>
    </citation>
    <scope>NUCLEOTIDE SEQUENCE</scope>
    <source>
        <strain evidence="8">Belfast 1</strain>
    </source>
</reference>
<feature type="chain" id="PRO_5041027913" description="Terminal protein" evidence="7">
    <location>
        <begin position="287"/>
        <end position="576"/>
    </location>
</feature>
<feature type="modified residue" description="O-(5'-phospho-DNA)-serine" evidence="7">
    <location>
        <position position="503"/>
    </location>
</feature>
<evidence type="ECO:0000256" key="3">
    <source>
        <dbReference type="ARBA" id="ARBA00022705"/>
    </source>
</evidence>
<evidence type="ECO:0000256" key="6">
    <source>
        <dbReference type="ARBA" id="ARBA00023125"/>
    </source>
</evidence>
<keyword evidence="9" id="KW-1185">Reference proteome</keyword>
<dbReference type="HAMAP" id="MF_04061">
    <property type="entry name" value="ADV_TERM"/>
    <property type="match status" value="1"/>
</dbReference>
<evidence type="ECO:0000313" key="9">
    <source>
        <dbReference type="Proteomes" id="UP001164955"/>
    </source>
</evidence>
<dbReference type="EMBL" id="ON217544">
    <property type="protein sequence ID" value="UZF96919.1"/>
    <property type="molecule type" value="Genomic_DNA"/>
</dbReference>
<comment type="PTM">
    <text evidence="7">Preterminal protein is used to replicate viral genome, upon genomic encapsidation it is processed first into iTP and finally into TP by adenovirus protease.</text>
</comment>
<feature type="site" description="Cleavage; by adenovirus protease" evidence="7">
    <location>
        <begin position="175"/>
        <end position="176"/>
    </location>
</feature>
<keyword evidence="6 7" id="KW-0238">DNA-binding</keyword>
<organismHost>
    <name type="scientific">Bos taurus</name>
    <name type="common">Bovine</name>
    <dbReference type="NCBI Taxonomy" id="9913"/>
</organismHost>
<comment type="similarity">
    <text evidence="7">Belongs to the adenoviridae terminal protein family.</text>
</comment>
<comment type="function">
    <text evidence="7">Protein covalently bound to the viral DNA that acts as a primer for viral genomic replication by DNA strand displacement. Assembles on the viral origin of replication in an initiation complex with viral polymerase, DBP, host NFIA and host POU2F1/OCT1. During initiation, the polymerase covalently couples the first dCTP with Ser-580 of pTP. The terminal protein stimulates the template activity over 20 fold compared to protein-free templates. Neo-synthesized viral genomes are linked to two preterminal proteins, one for each 5' end. These new genomes are encapsidated in the nucleus, and during capsid maturation by viral protease, preterminal protein is first cleaved into intermediary (iTP), then into mature TP. May play a role in host nuclear matrix localization of genomic DNA.</text>
</comment>
<proteinExistence type="inferred from homology"/>
<accession>A0A9X9PGK1</accession>
<comment type="subunit">
    <text evidence="7">Heterodimer with the polymerase; this heterodimer binds to bp 9 to 18 of the genome. Interacts with host POU2F1; POU2F1 binds to the auxiliary sequences in the inverted terminal repeats and tethers the pTP-POL heterodimer to the origin DNA thereby participating in the assembly of the pre-initiation complex (POL-TP-DBP-NFIA-POU2F1).</text>
</comment>
<evidence type="ECO:0000256" key="2">
    <source>
        <dbReference type="ARBA" id="ARBA00022562"/>
    </source>
</evidence>
<evidence type="ECO:0000256" key="5">
    <source>
        <dbReference type="ARBA" id="ARBA00023124"/>
    </source>
</evidence>
<organism evidence="8 9">
    <name type="scientific">Bovine adenovirus C serotype 10</name>
    <name type="common">BAdV-10</name>
    <name type="synonym">Mastadenovirus bos10</name>
    <dbReference type="NCBI Taxonomy" id="39788"/>
    <lineage>
        <taxon>Viruses</taxon>
        <taxon>Varidnaviria</taxon>
        <taxon>Bamfordvirae</taxon>
        <taxon>Preplasmiviricota</taxon>
        <taxon>Polisuviricotina</taxon>
        <taxon>Pharingeaviricetes</taxon>
        <taxon>Rowavirales</taxon>
        <taxon>Adenoviridae</taxon>
        <taxon>Mastadenovirus</taxon>
        <taxon>Mastadenovirus bosdecimum</taxon>
        <taxon>Bovine mastadenovirus C</taxon>
    </lineage>
</organism>
<feature type="chain" id="PRO_5041027914" description="Intermediate terminal protein" evidence="7">
    <location>
        <begin position="176"/>
        <end position="576"/>
    </location>
</feature>
<feature type="chain" id="PRO_5041027912" description="Preterminal protein" evidence="7">
    <location>
        <begin position="1"/>
        <end position="576"/>
    </location>
</feature>
<feature type="short sequence motif" description="Nuclear localization signal" evidence="7">
    <location>
        <begin position="317"/>
        <end position="326"/>
    </location>
</feature>
<feature type="site" description="Cleavage; by adenovirus protease" evidence="7">
    <location>
        <begin position="286"/>
        <end position="287"/>
    </location>
</feature>
<sequence length="576" mass="67025">MALNTADCAKLTGQSIYTMEVFRPLRNLWNQAREWTKASITASGLTWMSKYIYRYPILMLQNLSSRSPSTLHWPLYSYPPPHFLIGYQYVVKTMNDYVFDTRAYTTVKYHEVTYPMHQIMNWSMMCTCVYTVNTSAYHRFIDLDNFAESLGQIQQSILQDRIAADLASIQQLRGEGQPVFVDEYKNLSLCQDRIWGLADRTRFKTIGHKDLIILKTIRKLKTAYFNYLLSSTSDQLNLPCDCDWIDAFLKHFEQRPLEDRCAQEITKSIINALILPQPAVTSLSGGAFVLRPRENGRAVTEEMRRRRGEMIERFVDRLPIRRRQRRRRPVLSPPSPEQDIETDFETEVRNAIAGVIQMLEEELTDAARNQEFFNFAVDFYQAMNRLETMAMINELTLRRWVVYFFVVEHIATTLNYLHQHLISNSLFSRHVELHLGQVVLRARNDEGQLIYSRVWTENGINSFSNLIRRISTDLASNIEYAGSENAEEDLEQFMINSAFHENSGDVNEIIKQMELNDADIDSMELSFRFKLTGPVAFTQNPEIREINKQVIQTATNLRRNNQTLPALNEEIDLVAQ</sequence>
<evidence type="ECO:0000256" key="1">
    <source>
        <dbReference type="ARBA" id="ARBA00022553"/>
    </source>
</evidence>
<keyword evidence="4 7" id="KW-1194">Viral DNA replication</keyword>
<name>A0A9X9PGK1_ADEBA</name>
<evidence type="ECO:0000256" key="7">
    <source>
        <dbReference type="HAMAP-Rule" id="MF_04061"/>
    </source>
</evidence>
<keyword evidence="1 7" id="KW-0597">Phosphoprotein</keyword>
<protein>
    <recommendedName>
        <fullName evidence="7">Preterminal protein</fullName>
        <shortName evidence="7">pTP</shortName>
    </recommendedName>
    <alternativeName>
        <fullName evidence="7">Bellett protein</fullName>
    </alternativeName>
    <alternativeName>
        <fullName evidence="7">Precursor terminal protein</fullName>
    </alternativeName>
    <component>
        <recommendedName>
            <fullName evidence="7">Intermediate terminal protein</fullName>
            <shortName evidence="7">iTP</shortName>
        </recommendedName>
    </component>
    <component>
        <recommendedName>
            <fullName evidence="7">Terminal protein</fullName>
            <shortName evidence="7">TP</shortName>
        </recommendedName>
    </component>
</protein>
<dbReference type="GO" id="GO:0006260">
    <property type="term" value="P:DNA replication"/>
    <property type="evidence" value="ECO:0007669"/>
    <property type="project" value="UniProtKB-KW"/>
</dbReference>